<dbReference type="SUPFAM" id="SSF51197">
    <property type="entry name" value="Clavaminate synthase-like"/>
    <property type="match status" value="1"/>
</dbReference>
<dbReference type="OrthoDB" id="278699at2"/>
<accession>A0A6I4T9C4</accession>
<dbReference type="GO" id="GO:0032451">
    <property type="term" value="F:demethylase activity"/>
    <property type="evidence" value="ECO:0007669"/>
    <property type="project" value="TreeGrafter"/>
</dbReference>
<dbReference type="PROSITE" id="PS51471">
    <property type="entry name" value="FE2OG_OXY"/>
    <property type="match status" value="1"/>
</dbReference>
<keyword evidence="2" id="KW-0223">Dioxygenase</keyword>
<dbReference type="Proteomes" id="UP000438476">
    <property type="component" value="Unassembled WGS sequence"/>
</dbReference>
<dbReference type="PANTHER" id="PTHR12463:SF1">
    <property type="entry name" value="2-OXOGLUTARATE AND FE-DEPENDENT OXYGENASE FAMILY PROTEIN"/>
    <property type="match status" value="1"/>
</dbReference>
<dbReference type="InterPro" id="IPR005123">
    <property type="entry name" value="Oxoglu/Fe-dep_dioxygenase_dom"/>
</dbReference>
<reference evidence="2 3" key="1">
    <citation type="submission" date="2019-12" db="EMBL/GenBank/DDBJ databases">
        <title>Genomic-based taxomic classification of the family Erythrobacteraceae.</title>
        <authorList>
            <person name="Xu L."/>
        </authorList>
    </citation>
    <scope>NUCLEOTIDE SEQUENCE [LARGE SCALE GENOMIC DNA]</scope>
    <source>
        <strain evidence="2 3">LMG 29518</strain>
    </source>
</reference>
<dbReference type="AlphaFoldDB" id="A0A6I4T9C4"/>
<feature type="domain" description="Fe2OG dioxygenase" evidence="1">
    <location>
        <begin position="96"/>
        <end position="191"/>
    </location>
</feature>
<dbReference type="InterPro" id="IPR037151">
    <property type="entry name" value="AlkB-like_sf"/>
</dbReference>
<evidence type="ECO:0000313" key="3">
    <source>
        <dbReference type="Proteomes" id="UP000438476"/>
    </source>
</evidence>
<evidence type="ECO:0000313" key="2">
    <source>
        <dbReference type="EMBL" id="MXO66603.1"/>
    </source>
</evidence>
<dbReference type="EMBL" id="WTYT01000005">
    <property type="protein sequence ID" value="MXO66603.1"/>
    <property type="molecule type" value="Genomic_DNA"/>
</dbReference>
<comment type="caution">
    <text evidence="2">The sequence shown here is derived from an EMBL/GenBank/DDBJ whole genome shotgun (WGS) entry which is preliminary data.</text>
</comment>
<gene>
    <name evidence="2" type="ORF">GRI91_12625</name>
</gene>
<dbReference type="PANTHER" id="PTHR12463">
    <property type="entry name" value="OXYGENASE-RELATED"/>
    <property type="match status" value="1"/>
</dbReference>
<keyword evidence="3" id="KW-1185">Reference proteome</keyword>
<proteinExistence type="predicted"/>
<dbReference type="GO" id="GO:0070988">
    <property type="term" value="P:demethylation"/>
    <property type="evidence" value="ECO:0007669"/>
    <property type="project" value="InterPro"/>
</dbReference>
<dbReference type="Gene3D" id="2.60.120.590">
    <property type="entry name" value="Alpha-ketoglutarate-dependent dioxygenase AlkB-like"/>
    <property type="match status" value="1"/>
</dbReference>
<dbReference type="Pfam" id="PF13532">
    <property type="entry name" value="2OG-FeII_Oxy_2"/>
    <property type="match status" value="1"/>
</dbReference>
<protein>
    <submittedName>
        <fullName evidence="2">Alpha-ketoglutarate-dependent dioxygenase AlkB</fullName>
    </submittedName>
</protein>
<keyword evidence="2" id="KW-0560">Oxidoreductase</keyword>
<name>A0A6I4T9C4_9SPHN</name>
<organism evidence="2 3">
    <name type="scientific">Altericroceibacterium endophyticum</name>
    <dbReference type="NCBI Taxonomy" id="1808508"/>
    <lineage>
        <taxon>Bacteria</taxon>
        <taxon>Pseudomonadati</taxon>
        <taxon>Pseudomonadota</taxon>
        <taxon>Alphaproteobacteria</taxon>
        <taxon>Sphingomonadales</taxon>
        <taxon>Erythrobacteraceae</taxon>
        <taxon>Altericroceibacterium</taxon>
    </lineage>
</organism>
<evidence type="ECO:0000259" key="1">
    <source>
        <dbReference type="PROSITE" id="PS51471"/>
    </source>
</evidence>
<dbReference type="GO" id="GO:0051213">
    <property type="term" value="F:dioxygenase activity"/>
    <property type="evidence" value="ECO:0007669"/>
    <property type="project" value="UniProtKB-KW"/>
</dbReference>
<sequence length="191" mass="21499">MHSQGDFFADTPPAFTVPGLTLVEEAITCEQERDYAAAIDVAPLAPFRFGQWEGKRLTVNYGSAYDYARGKVTDAPDFPAWLEALKHQLAPLFDLDPAALRQALLIRYDPGAGIGWHRDRPQYGDVLGLSLSAPAVLRLRQRQESGGFRRHTVPLARRSAYRLSGKARQEWEHSIVPMEVTRHSITLRTMR</sequence>
<dbReference type="InterPro" id="IPR032857">
    <property type="entry name" value="ALKBH4"/>
</dbReference>
<dbReference type="InterPro" id="IPR027450">
    <property type="entry name" value="AlkB-like"/>
</dbReference>